<evidence type="ECO:0000313" key="1">
    <source>
        <dbReference type="EMBL" id="JAH50170.1"/>
    </source>
</evidence>
<dbReference type="EMBL" id="GBXM01058407">
    <property type="protein sequence ID" value="JAH50170.1"/>
    <property type="molecule type" value="Transcribed_RNA"/>
</dbReference>
<reference evidence="1" key="2">
    <citation type="journal article" date="2015" name="Fish Shellfish Immunol.">
        <title>Early steps in the European eel (Anguilla anguilla)-Vibrio vulnificus interaction in the gills: Role of the RtxA13 toxin.</title>
        <authorList>
            <person name="Callol A."/>
            <person name="Pajuelo D."/>
            <person name="Ebbesson L."/>
            <person name="Teles M."/>
            <person name="MacKenzie S."/>
            <person name="Amaro C."/>
        </authorList>
    </citation>
    <scope>NUCLEOTIDE SEQUENCE</scope>
</reference>
<reference evidence="1" key="1">
    <citation type="submission" date="2014-11" db="EMBL/GenBank/DDBJ databases">
        <authorList>
            <person name="Amaro Gonzalez C."/>
        </authorList>
    </citation>
    <scope>NUCLEOTIDE SEQUENCE</scope>
</reference>
<sequence>MCTPQNCPLAHSCTVLGSHRATTR</sequence>
<dbReference type="AlphaFoldDB" id="A0A0E9TB82"/>
<proteinExistence type="predicted"/>
<protein>
    <submittedName>
        <fullName evidence="1">Uncharacterized protein</fullName>
    </submittedName>
</protein>
<name>A0A0E9TB82_ANGAN</name>
<accession>A0A0E9TB82</accession>
<organism evidence="1">
    <name type="scientific">Anguilla anguilla</name>
    <name type="common">European freshwater eel</name>
    <name type="synonym">Muraena anguilla</name>
    <dbReference type="NCBI Taxonomy" id="7936"/>
    <lineage>
        <taxon>Eukaryota</taxon>
        <taxon>Metazoa</taxon>
        <taxon>Chordata</taxon>
        <taxon>Craniata</taxon>
        <taxon>Vertebrata</taxon>
        <taxon>Euteleostomi</taxon>
        <taxon>Actinopterygii</taxon>
        <taxon>Neopterygii</taxon>
        <taxon>Teleostei</taxon>
        <taxon>Anguilliformes</taxon>
        <taxon>Anguillidae</taxon>
        <taxon>Anguilla</taxon>
    </lineage>
</organism>